<dbReference type="GO" id="GO:0005886">
    <property type="term" value="C:plasma membrane"/>
    <property type="evidence" value="ECO:0007669"/>
    <property type="project" value="TreeGrafter"/>
</dbReference>
<dbReference type="NCBIfam" id="TIGR03017">
    <property type="entry name" value="EpsF"/>
    <property type="match status" value="1"/>
</dbReference>
<keyword evidence="1" id="KW-0175">Coiled coil</keyword>
<dbReference type="Proteomes" id="UP000236753">
    <property type="component" value="Unassembled WGS sequence"/>
</dbReference>
<accession>A0A1H5Y3Q6</accession>
<gene>
    <name evidence="4" type="ORF">SAMN05216334_13711</name>
</gene>
<dbReference type="PANTHER" id="PTHR32309">
    <property type="entry name" value="TYROSINE-PROTEIN KINASE"/>
    <property type="match status" value="1"/>
</dbReference>
<keyword evidence="2" id="KW-1133">Transmembrane helix</keyword>
<dbReference type="InterPro" id="IPR032807">
    <property type="entry name" value="GNVR"/>
</dbReference>
<evidence type="ECO:0000256" key="2">
    <source>
        <dbReference type="SAM" id="Phobius"/>
    </source>
</evidence>
<evidence type="ECO:0000259" key="3">
    <source>
        <dbReference type="Pfam" id="PF13807"/>
    </source>
</evidence>
<feature type="domain" description="Tyrosine-protein kinase G-rich" evidence="3">
    <location>
        <begin position="338"/>
        <end position="409"/>
    </location>
</feature>
<reference evidence="4 5" key="1">
    <citation type="submission" date="2016-10" db="EMBL/GenBank/DDBJ databases">
        <authorList>
            <person name="de Groot N.N."/>
        </authorList>
    </citation>
    <scope>NUCLEOTIDE SEQUENCE [LARGE SCALE GENOMIC DNA]</scope>
    <source>
        <strain evidence="4 5">Nm13</strain>
    </source>
</reference>
<dbReference type="InterPro" id="IPR050445">
    <property type="entry name" value="Bact_polysacc_biosynth/exp"/>
</dbReference>
<name>A0A1H5Y3Q6_9PROT</name>
<proteinExistence type="predicted"/>
<keyword evidence="2" id="KW-0472">Membrane</keyword>
<keyword evidence="2" id="KW-0812">Transmembrane</keyword>
<sequence>MDFSRFFLIILARHKLILLTLIVTMSTTLLVSLLMSKSYKSTAVMVLTHKGADPVTGLIMSPQQITGYMATQLDIIKSSRTALMVVDQLRLDQNEAVVSQHRQSNSSLEMREWLATLLLKNLEIETSRDSSVIRISFKGTDPAFTSVIANAFANAYQEISVRLTAEPSQKAASYFTDHLNVLRNRLEVAQKKLTEYQHSHGIVDADFRLDIETKRLNDLASQLVVAQADRIGADSKFDGASRTSEALSITRNAVINNLKINLAQSESRFSDIAQKLGKNHPSYIGARAEVDKLRSELSRHISFTDRSALNQEAEISKALEEQKQKILTLNRSRDELQILERDVDGAHQAYNSAMQRLNQTTLEGQSNLSSVSILDAAKTPDKPDSPKILLNLALSAFLGTLLGIGAGLLAEIIDRRVRSAEDLVDVLHAPVFGIIKRDIPKQKRLQLVLPRLLR</sequence>
<feature type="transmembrane region" description="Helical" evidence="2">
    <location>
        <begin position="388"/>
        <end position="410"/>
    </location>
</feature>
<dbReference type="AlphaFoldDB" id="A0A1H5Y3Q6"/>
<dbReference type="RefSeq" id="WP_103967591.1">
    <property type="nucleotide sequence ID" value="NZ_FNUX01000037.1"/>
</dbReference>
<organism evidence="4 5">
    <name type="scientific">Nitrosomonas ureae</name>
    <dbReference type="NCBI Taxonomy" id="44577"/>
    <lineage>
        <taxon>Bacteria</taxon>
        <taxon>Pseudomonadati</taxon>
        <taxon>Pseudomonadota</taxon>
        <taxon>Betaproteobacteria</taxon>
        <taxon>Nitrosomonadales</taxon>
        <taxon>Nitrosomonadaceae</taxon>
        <taxon>Nitrosomonas</taxon>
    </lineage>
</organism>
<dbReference type="EMBL" id="FNUX01000037">
    <property type="protein sequence ID" value="SEG18654.1"/>
    <property type="molecule type" value="Genomic_DNA"/>
</dbReference>
<evidence type="ECO:0000313" key="4">
    <source>
        <dbReference type="EMBL" id="SEG18654.1"/>
    </source>
</evidence>
<dbReference type="GO" id="GO:0004713">
    <property type="term" value="F:protein tyrosine kinase activity"/>
    <property type="evidence" value="ECO:0007669"/>
    <property type="project" value="TreeGrafter"/>
</dbReference>
<protein>
    <submittedName>
        <fullName evidence="4">Chain length determinant protein EpsF</fullName>
    </submittedName>
</protein>
<dbReference type="Pfam" id="PF13807">
    <property type="entry name" value="GNVR"/>
    <property type="match status" value="1"/>
</dbReference>
<evidence type="ECO:0000313" key="5">
    <source>
        <dbReference type="Proteomes" id="UP000236753"/>
    </source>
</evidence>
<dbReference type="InterPro" id="IPR017468">
    <property type="entry name" value="Chain_len_reg_EpsF"/>
</dbReference>
<dbReference type="OrthoDB" id="8559110at2"/>
<dbReference type="PANTHER" id="PTHR32309:SF13">
    <property type="entry name" value="FERRIC ENTEROBACTIN TRANSPORT PROTEIN FEPE"/>
    <property type="match status" value="1"/>
</dbReference>
<feature type="coiled-coil region" evidence="1">
    <location>
        <begin position="319"/>
        <end position="349"/>
    </location>
</feature>
<evidence type="ECO:0000256" key="1">
    <source>
        <dbReference type="SAM" id="Coils"/>
    </source>
</evidence>